<feature type="compositionally biased region" description="Polar residues" evidence="4">
    <location>
        <begin position="172"/>
        <end position="189"/>
    </location>
</feature>
<evidence type="ECO:0000313" key="7">
    <source>
        <dbReference type="Proteomes" id="UP000515203"/>
    </source>
</evidence>
<dbReference type="SUPFAM" id="SSF159141">
    <property type="entry name" value="HIN-2000 domain-like"/>
    <property type="match status" value="2"/>
</dbReference>
<dbReference type="SMART" id="SM01289">
    <property type="entry name" value="PYRIN"/>
    <property type="match status" value="1"/>
</dbReference>
<dbReference type="GeneID" id="101566212"/>
<proteinExistence type="inferred from homology"/>
<gene>
    <name evidence="8" type="primary">LOC101566212</name>
</gene>
<dbReference type="CDD" id="cd08305">
    <property type="entry name" value="Pyrin"/>
    <property type="match status" value="1"/>
</dbReference>
<feature type="domain" description="Pyrin" evidence="5">
    <location>
        <begin position="1"/>
        <end position="88"/>
    </location>
</feature>
<dbReference type="RefSeq" id="XP_023555568.1">
    <property type="nucleotide sequence ID" value="XM_023699800.1"/>
</dbReference>
<evidence type="ECO:0000256" key="2">
    <source>
        <dbReference type="ARBA" id="ARBA00008647"/>
    </source>
</evidence>
<dbReference type="InterPro" id="IPR004021">
    <property type="entry name" value="HIN200/IF120x"/>
</dbReference>
<dbReference type="InParanoid" id="A0A6P6D7F5"/>
<dbReference type="InterPro" id="IPR040205">
    <property type="entry name" value="HIN-200"/>
</dbReference>
<protein>
    <submittedName>
        <fullName evidence="8">Pyrin and HIN domain-containing protein 1-like</fullName>
    </submittedName>
</protein>
<dbReference type="GO" id="GO:0005829">
    <property type="term" value="C:cytosol"/>
    <property type="evidence" value="ECO:0007669"/>
    <property type="project" value="TreeGrafter"/>
</dbReference>
<feature type="region of interest" description="Disordered" evidence="4">
    <location>
        <begin position="360"/>
        <end position="391"/>
    </location>
</feature>
<feature type="region of interest" description="Disordered" evidence="4">
    <location>
        <begin position="90"/>
        <end position="214"/>
    </location>
</feature>
<feature type="compositionally biased region" description="Polar residues" evidence="4">
    <location>
        <begin position="114"/>
        <end position="148"/>
    </location>
</feature>
<evidence type="ECO:0000256" key="1">
    <source>
        <dbReference type="ARBA" id="ARBA00004123"/>
    </source>
</evidence>
<keyword evidence="3" id="KW-0539">Nucleus</keyword>
<comment type="subcellular location">
    <subcellularLocation>
        <location evidence="1">Nucleus</location>
    </subcellularLocation>
</comment>
<dbReference type="GO" id="GO:0035458">
    <property type="term" value="P:cellular response to interferon-beta"/>
    <property type="evidence" value="ECO:0007669"/>
    <property type="project" value="InterPro"/>
</dbReference>
<accession>A0A6P6D7F5</accession>
<dbReference type="AlphaFoldDB" id="A0A6P6D7F5"/>
<feature type="compositionally biased region" description="Basic and acidic residues" evidence="4">
    <location>
        <begin position="157"/>
        <end position="167"/>
    </location>
</feature>
<dbReference type="OrthoDB" id="9622064at2759"/>
<evidence type="ECO:0000259" key="5">
    <source>
        <dbReference type="PROSITE" id="PS50824"/>
    </source>
</evidence>
<keyword evidence="7" id="KW-1185">Reference proteome</keyword>
<evidence type="ECO:0000256" key="4">
    <source>
        <dbReference type="SAM" id="MobiDB-lite"/>
    </source>
</evidence>
<comment type="similarity">
    <text evidence="2">Belongs to the HIN-200 family.</text>
</comment>
<dbReference type="PANTHER" id="PTHR12200">
    <property type="entry name" value="INTERFERON-INDUCIBLE PROTEIN AIM2 FAMILY MEMBER"/>
    <property type="match status" value="1"/>
</dbReference>
<organism evidence="7 8">
    <name type="scientific">Octodon degus</name>
    <name type="common">Degu</name>
    <name type="synonym">Sciurus degus</name>
    <dbReference type="NCBI Taxonomy" id="10160"/>
    <lineage>
        <taxon>Eukaryota</taxon>
        <taxon>Metazoa</taxon>
        <taxon>Chordata</taxon>
        <taxon>Craniata</taxon>
        <taxon>Vertebrata</taxon>
        <taxon>Euteleostomi</taxon>
        <taxon>Mammalia</taxon>
        <taxon>Eutheria</taxon>
        <taxon>Euarchontoglires</taxon>
        <taxon>Glires</taxon>
        <taxon>Rodentia</taxon>
        <taxon>Hystricomorpha</taxon>
        <taxon>Octodontidae</taxon>
        <taxon>Octodon</taxon>
    </lineage>
</organism>
<sequence length="668" mass="74036">MENKFKRIVLLKGLYPISDFHFRTVKSLMAKDLNLKGTKHEEYDKVKFADLMAEKFKSDAGLGKLITIFKDIPDLEGTADILRKEKAKVSDKKKCKRKPKTTEKSNKKKKSSTVQHALTTPQDSQSESVTNLPSSKDTSEISMQESDGPTQPKKKKENPTKKADNLKKTKPQQETSLMPETPASTTALQSPVKPAPNYSSSTSAQKKKNTVSKTNKSITIDTDLETTNTLPDRSCPQTLLKPSVSSLSSLLTPQVWPTPPHSQQSTQMPSTTLKTPQQTPQIPASTSSRSLQMSQTPSVTPSGNLSTPERAATLPNQVQIVLMSPEISSKRQTPQMPLAAPRNLNTAQKPTKISFTSLKIPQSTPKCKPSNTQTLPKATKTQTSRLQTTQVPPEISTCLPTLHMPLPPSSSMQTPQKAPKTLPRNLQTIQILPAPASSLQTPGMLPEAISISYSTMKPRLKCVPSEPSEETGYQPNCKEVMVLRVTEPFIYNFKEPENMMLHATVATENEFFRVKVFDMAVKDMFIPKNVLSISHYHGRDGFLEIYKYSAVSNVSADRSLNISSTLVQRANATPKISQICLPCKSKYVNGTFTVCKKTVKGEFMYYDIEDNTGKMEVVVHGWLRNNYCEVGDKLNLTCFEVASSGGSCQLRSVLHSHLKVNKTRKAKM</sequence>
<dbReference type="Gene3D" id="1.10.533.10">
    <property type="entry name" value="Death Domain, Fas"/>
    <property type="match status" value="1"/>
</dbReference>
<name>A0A6P6D7F5_OCTDE</name>
<dbReference type="Pfam" id="PF02758">
    <property type="entry name" value="PYRIN"/>
    <property type="match status" value="1"/>
</dbReference>
<dbReference type="Pfam" id="PF02760">
    <property type="entry name" value="HIN"/>
    <property type="match status" value="1"/>
</dbReference>
<dbReference type="InterPro" id="IPR011029">
    <property type="entry name" value="DEATH-like_dom_sf"/>
</dbReference>
<dbReference type="PROSITE" id="PS50834">
    <property type="entry name" value="HIN_200"/>
    <property type="match status" value="1"/>
</dbReference>
<dbReference type="FunFam" id="2.40.50.140:FF:000500">
    <property type="entry name" value="Interferon-activable protein 202"/>
    <property type="match status" value="1"/>
</dbReference>
<feature type="region of interest" description="Disordered" evidence="4">
    <location>
        <begin position="250"/>
        <end position="310"/>
    </location>
</feature>
<evidence type="ECO:0000259" key="6">
    <source>
        <dbReference type="PROSITE" id="PS50834"/>
    </source>
</evidence>
<dbReference type="GO" id="GO:0005654">
    <property type="term" value="C:nucleoplasm"/>
    <property type="evidence" value="ECO:0007669"/>
    <property type="project" value="TreeGrafter"/>
</dbReference>
<dbReference type="PROSITE" id="PS50824">
    <property type="entry name" value="DAPIN"/>
    <property type="match status" value="1"/>
</dbReference>
<evidence type="ECO:0000313" key="8">
    <source>
        <dbReference type="RefSeq" id="XP_023555568.1"/>
    </source>
</evidence>
<dbReference type="GO" id="GO:0003690">
    <property type="term" value="F:double-stranded DNA binding"/>
    <property type="evidence" value="ECO:0007669"/>
    <property type="project" value="TreeGrafter"/>
</dbReference>
<reference evidence="8" key="1">
    <citation type="submission" date="2025-08" db="UniProtKB">
        <authorList>
            <consortium name="RefSeq"/>
        </authorList>
    </citation>
    <scope>IDENTIFICATION</scope>
</reference>
<feature type="compositionally biased region" description="Polar residues" evidence="4">
    <location>
        <begin position="261"/>
        <end position="307"/>
    </location>
</feature>
<dbReference type="PANTHER" id="PTHR12200:SF24">
    <property type="entry name" value="INTERFERON ACTIVATED GENE 207-RELATED"/>
    <property type="match status" value="1"/>
</dbReference>
<evidence type="ECO:0000256" key="3">
    <source>
        <dbReference type="ARBA" id="ARBA00023242"/>
    </source>
</evidence>
<dbReference type="GO" id="GO:0002218">
    <property type="term" value="P:activation of innate immune response"/>
    <property type="evidence" value="ECO:0007669"/>
    <property type="project" value="InterPro"/>
</dbReference>
<dbReference type="InterPro" id="IPR012340">
    <property type="entry name" value="NA-bd_OB-fold"/>
</dbReference>
<dbReference type="Gene3D" id="2.40.50.140">
    <property type="entry name" value="Nucleic acid-binding proteins"/>
    <property type="match status" value="2"/>
</dbReference>
<dbReference type="FunCoup" id="A0A6P6D7F5">
    <property type="interactions" value="132"/>
</dbReference>
<feature type="domain" description="HIN-200" evidence="6">
    <location>
        <begin position="462"/>
        <end position="661"/>
    </location>
</feature>
<dbReference type="Proteomes" id="UP000515203">
    <property type="component" value="Unplaced"/>
</dbReference>
<dbReference type="InterPro" id="IPR004020">
    <property type="entry name" value="DAPIN"/>
</dbReference>